<name>D4ZHT8_SHEVD</name>
<dbReference type="AlphaFoldDB" id="D4ZHT8"/>
<dbReference type="STRING" id="637905.SVI_1266"/>
<keyword evidence="2" id="KW-1185">Reference proteome</keyword>
<dbReference type="KEGG" id="svo:SVI_1266"/>
<dbReference type="EMBL" id="AP011177">
    <property type="protein sequence ID" value="BAJ01237.1"/>
    <property type="molecule type" value="Genomic_DNA"/>
</dbReference>
<accession>D4ZHT8</accession>
<evidence type="ECO:0000313" key="1">
    <source>
        <dbReference type="EMBL" id="BAJ01237.1"/>
    </source>
</evidence>
<sequence length="47" mass="5486">MLMSKAIIIYIMTLFLLENCKHEITGKLLINPNNRQDNNLVFHDNAQ</sequence>
<protein>
    <submittedName>
        <fullName evidence="1">Uncharacterized protein</fullName>
    </submittedName>
</protein>
<dbReference type="HOGENOM" id="CLU_3173136_0_0_6"/>
<gene>
    <name evidence="1" type="ordered locus">SVI_1266</name>
</gene>
<evidence type="ECO:0000313" key="2">
    <source>
        <dbReference type="Proteomes" id="UP000002350"/>
    </source>
</evidence>
<reference evidence="2" key="1">
    <citation type="journal article" date="2010" name="Mol. Biosyst.">
        <title>Complete genome sequence and comparative analysis of Shewanella violacea, a psychrophilic and piezophilic bacterium from deep sea floor sediments.</title>
        <authorList>
            <person name="Aono E."/>
            <person name="Baba T."/>
            <person name="Ara T."/>
            <person name="Nishi T."/>
            <person name="Nakamichi T."/>
            <person name="Inamoto E."/>
            <person name="Toyonaga H."/>
            <person name="Hasegawa M."/>
            <person name="Takai Y."/>
            <person name="Okumura Y."/>
            <person name="Baba M."/>
            <person name="Tomita M."/>
            <person name="Kato C."/>
            <person name="Oshima T."/>
            <person name="Nakasone K."/>
            <person name="Mori H."/>
        </authorList>
    </citation>
    <scope>NUCLEOTIDE SEQUENCE [LARGE SCALE GENOMIC DNA]</scope>
    <source>
        <strain evidence="2">JCM 10179 / CIP 106290 / LMG 19151 / DSS12</strain>
    </source>
</reference>
<proteinExistence type="predicted"/>
<organism evidence="1 2">
    <name type="scientific">Shewanella violacea (strain JCM 10179 / CIP 106290 / LMG 19151 / DSS12)</name>
    <dbReference type="NCBI Taxonomy" id="637905"/>
    <lineage>
        <taxon>Bacteria</taxon>
        <taxon>Pseudomonadati</taxon>
        <taxon>Pseudomonadota</taxon>
        <taxon>Gammaproteobacteria</taxon>
        <taxon>Alteromonadales</taxon>
        <taxon>Shewanellaceae</taxon>
        <taxon>Shewanella</taxon>
    </lineage>
</organism>
<dbReference type="Proteomes" id="UP000002350">
    <property type="component" value="Chromosome"/>
</dbReference>